<sequence>MKVVNRTLLTMAAVALLSACSVFDDDDDDVDLPPAPQVTKARVVHASPDAPKVDVLAGGTTAVNDLDYANATPYFNASVGNVSATVQGVTPGGNVTVIGPANLTLNADRNYTLIATGNVANITLDVIDASTAAVPSGSTQVTVFHGAPNAPGVDVYVTAPTADLASAAALGNFSFRQKLGPVTVNNGDYRIRVTPTGNRSTVVFDSGTISLSGGDLLLVALQNILATEIDNTVSPINLLLSDGVNPSSIIRDANTPAALRVVHNSPDAPAVDVVVNDNFAAPLVNALAYPNFTPYATVPPDSYNVKVAADADNSIVAINADLDLAANSVSTVAAVGPLASIEPLVQSDRIRRIATEAQVRLTHGSPTAGNVDIYVTPMGTDINTVTANFSNVPFKADTGYVSLATGRYDITITATGSKTAAIGPLTVTLENGGIYSAIARDAAGGGLPLGVILLDDFAP</sequence>
<dbReference type="AlphaFoldDB" id="A0A4R6URV6"/>
<name>A0A4R6URV6_9GAMM</name>
<comment type="caution">
    <text evidence="3">The sequence shown here is derived from an EMBL/GenBank/DDBJ whole genome shotgun (WGS) entry which is preliminary data.</text>
</comment>
<feature type="domain" description="DUF4397" evidence="2">
    <location>
        <begin position="41"/>
        <end position="156"/>
    </location>
</feature>
<dbReference type="PROSITE" id="PS51257">
    <property type="entry name" value="PROKAR_LIPOPROTEIN"/>
    <property type="match status" value="1"/>
</dbReference>
<proteinExistence type="predicted"/>
<accession>A0A4R6URV6</accession>
<dbReference type="InterPro" id="IPR025510">
    <property type="entry name" value="DUF4397"/>
</dbReference>
<feature type="domain" description="DUF4397" evidence="2">
    <location>
        <begin position="386"/>
        <end position="447"/>
    </location>
</feature>
<feature type="chain" id="PRO_5020444010" evidence="1">
    <location>
        <begin position="25"/>
        <end position="459"/>
    </location>
</feature>
<feature type="signal peptide" evidence="1">
    <location>
        <begin position="1"/>
        <end position="24"/>
    </location>
</feature>
<dbReference type="EMBL" id="SNYM01000008">
    <property type="protein sequence ID" value="TDQ48025.1"/>
    <property type="molecule type" value="Genomic_DNA"/>
</dbReference>
<evidence type="ECO:0000259" key="2">
    <source>
        <dbReference type="Pfam" id="PF14344"/>
    </source>
</evidence>
<feature type="domain" description="DUF4397" evidence="2">
    <location>
        <begin position="257"/>
        <end position="374"/>
    </location>
</feature>
<gene>
    <name evidence="3" type="ORF">EV696_1085</name>
</gene>
<dbReference type="RefSeq" id="WP_133590423.1">
    <property type="nucleotide sequence ID" value="NZ_CP037953.1"/>
</dbReference>
<reference evidence="3 4" key="1">
    <citation type="submission" date="2019-03" db="EMBL/GenBank/DDBJ databases">
        <title>Genomic Encyclopedia of Type Strains, Phase IV (KMG-IV): sequencing the most valuable type-strain genomes for metagenomic binning, comparative biology and taxonomic classification.</title>
        <authorList>
            <person name="Goeker M."/>
        </authorList>
    </citation>
    <scope>NUCLEOTIDE SEQUENCE [LARGE SCALE GENOMIC DNA]</scope>
    <source>
        <strain evidence="3 4">DSM 103792</strain>
    </source>
</reference>
<dbReference type="OrthoDB" id="9783299at2"/>
<dbReference type="Proteomes" id="UP000295375">
    <property type="component" value="Unassembled WGS sequence"/>
</dbReference>
<keyword evidence="1" id="KW-0732">Signal</keyword>
<dbReference type="Pfam" id="PF14344">
    <property type="entry name" value="DUF4397"/>
    <property type="match status" value="3"/>
</dbReference>
<evidence type="ECO:0000256" key="1">
    <source>
        <dbReference type="SAM" id="SignalP"/>
    </source>
</evidence>
<evidence type="ECO:0000313" key="4">
    <source>
        <dbReference type="Proteomes" id="UP000295375"/>
    </source>
</evidence>
<evidence type="ECO:0000313" key="3">
    <source>
        <dbReference type="EMBL" id="TDQ48025.1"/>
    </source>
</evidence>
<organism evidence="3 4">
    <name type="scientific">Permianibacter aggregans</name>
    <dbReference type="NCBI Taxonomy" id="1510150"/>
    <lineage>
        <taxon>Bacteria</taxon>
        <taxon>Pseudomonadati</taxon>
        <taxon>Pseudomonadota</taxon>
        <taxon>Gammaproteobacteria</taxon>
        <taxon>Pseudomonadales</taxon>
        <taxon>Pseudomonadaceae</taxon>
        <taxon>Permianibacter</taxon>
    </lineage>
</organism>
<keyword evidence="4" id="KW-1185">Reference proteome</keyword>
<protein>
    <submittedName>
        <fullName evidence="3">Uncharacterized protein DUF4397</fullName>
    </submittedName>
</protein>